<dbReference type="eggNOG" id="KOG0255">
    <property type="taxonomic scope" value="Eukaryota"/>
</dbReference>
<dbReference type="EMBL" id="KI912112">
    <property type="protein sequence ID" value="ETS81016.1"/>
    <property type="molecule type" value="Genomic_DNA"/>
</dbReference>
<name>W3X760_PESFW</name>
<dbReference type="OMA" id="TPIMNYL"/>
<gene>
    <name evidence="7" type="ORF">PFICI_06018</name>
</gene>
<dbReference type="InParanoid" id="W3X760"/>
<dbReference type="SUPFAM" id="SSF103473">
    <property type="entry name" value="MFS general substrate transporter"/>
    <property type="match status" value="1"/>
</dbReference>
<keyword evidence="2 5" id="KW-0812">Transmembrane</keyword>
<keyword evidence="8" id="KW-1185">Reference proteome</keyword>
<dbReference type="Gene3D" id="1.20.1250.20">
    <property type="entry name" value="MFS general substrate transporter like domains"/>
    <property type="match status" value="1"/>
</dbReference>
<feature type="transmembrane region" description="Helical" evidence="5">
    <location>
        <begin position="394"/>
        <end position="413"/>
    </location>
</feature>
<evidence type="ECO:0000256" key="3">
    <source>
        <dbReference type="ARBA" id="ARBA00022989"/>
    </source>
</evidence>
<evidence type="ECO:0000259" key="6">
    <source>
        <dbReference type="PROSITE" id="PS50850"/>
    </source>
</evidence>
<keyword evidence="3 5" id="KW-1133">Transmembrane helix</keyword>
<dbReference type="PANTHER" id="PTHR23502">
    <property type="entry name" value="MAJOR FACILITATOR SUPERFAMILY"/>
    <property type="match status" value="1"/>
</dbReference>
<evidence type="ECO:0000256" key="5">
    <source>
        <dbReference type="SAM" id="Phobius"/>
    </source>
</evidence>
<evidence type="ECO:0000256" key="4">
    <source>
        <dbReference type="ARBA" id="ARBA00023136"/>
    </source>
</evidence>
<dbReference type="InterPro" id="IPR011701">
    <property type="entry name" value="MFS"/>
</dbReference>
<feature type="domain" description="Major facilitator superfamily (MFS) profile" evidence="6">
    <location>
        <begin position="60"/>
        <end position="489"/>
    </location>
</feature>
<feature type="transmembrane region" description="Helical" evidence="5">
    <location>
        <begin position="420"/>
        <end position="439"/>
    </location>
</feature>
<dbReference type="OrthoDB" id="5296287at2759"/>
<dbReference type="HOGENOM" id="CLU_008455_1_1_1"/>
<organism evidence="7 8">
    <name type="scientific">Pestalotiopsis fici (strain W106-1 / CGMCC3.15140)</name>
    <dbReference type="NCBI Taxonomy" id="1229662"/>
    <lineage>
        <taxon>Eukaryota</taxon>
        <taxon>Fungi</taxon>
        <taxon>Dikarya</taxon>
        <taxon>Ascomycota</taxon>
        <taxon>Pezizomycotina</taxon>
        <taxon>Sordariomycetes</taxon>
        <taxon>Xylariomycetidae</taxon>
        <taxon>Amphisphaeriales</taxon>
        <taxon>Sporocadaceae</taxon>
        <taxon>Pestalotiopsis</taxon>
    </lineage>
</organism>
<dbReference type="GeneID" id="19271031"/>
<feature type="transmembrane region" description="Helical" evidence="5">
    <location>
        <begin position="283"/>
        <end position="308"/>
    </location>
</feature>
<feature type="transmembrane region" description="Helical" evidence="5">
    <location>
        <begin position="154"/>
        <end position="174"/>
    </location>
</feature>
<reference evidence="8" key="1">
    <citation type="journal article" date="2015" name="BMC Genomics">
        <title>Genomic and transcriptomic analysis of the endophytic fungus Pestalotiopsis fici reveals its lifestyle and high potential for synthesis of natural products.</title>
        <authorList>
            <person name="Wang X."/>
            <person name="Zhang X."/>
            <person name="Liu L."/>
            <person name="Xiang M."/>
            <person name="Wang W."/>
            <person name="Sun X."/>
            <person name="Che Y."/>
            <person name="Guo L."/>
            <person name="Liu G."/>
            <person name="Guo L."/>
            <person name="Wang C."/>
            <person name="Yin W.B."/>
            <person name="Stadler M."/>
            <person name="Zhang X."/>
            <person name="Liu X."/>
        </authorList>
    </citation>
    <scope>NUCLEOTIDE SEQUENCE [LARGE SCALE GENOMIC DNA]</scope>
    <source>
        <strain evidence="8">W106-1 / CGMCC3.15140</strain>
    </source>
</reference>
<comment type="subcellular location">
    <subcellularLocation>
        <location evidence="1">Membrane</location>
        <topology evidence="1">Multi-pass membrane protein</topology>
    </subcellularLocation>
</comment>
<feature type="transmembrane region" description="Helical" evidence="5">
    <location>
        <begin position="369"/>
        <end position="388"/>
    </location>
</feature>
<evidence type="ECO:0000313" key="8">
    <source>
        <dbReference type="Proteomes" id="UP000030651"/>
    </source>
</evidence>
<dbReference type="AlphaFoldDB" id="W3X760"/>
<proteinExistence type="predicted"/>
<feature type="transmembrane region" description="Helical" evidence="5">
    <location>
        <begin position="213"/>
        <end position="236"/>
    </location>
</feature>
<feature type="transmembrane region" description="Helical" evidence="5">
    <location>
        <begin position="186"/>
        <end position="207"/>
    </location>
</feature>
<sequence>MSSQNVLSHVSEPIAIAPEKHHPRESHVVEHGAPEQETLVDFDGEDDSSNPKNWSRKRKWTLVIIVSLLDFAVNLGVIISAPLGPQILAEFKEEGTSYLTLIITIWELGEILGPLIVAPLSELYGRFYIYHAGTILFILFSAACALSTNIHMLVAFRFLNGMAVVSTALNPSTVGDLFPVEQRGKAMAIVGLAPMLGPVVGPILGGYVGQALGWRWCFWVMTILCGLIELCFLLSLRETYVVQILKSKAIRLRKATHNPNWRSRYETNYSALKVVRESCLRPLVLLFTSPALFLISLYLGIVYGYIYLVATTLTSVFESVYDFSSSQAGLSFLGLGIGCVVGVFLCSATLDIWVRRQSKSGQVQPEQRLPPLIVGGLILPMALFFYGWTTEFHVHYMAPIMATGMIGVGLVSTTIPVRSYLVDAFGLHSASAIAGSAAFRNLCGTLIPLSGPPLYRRLGLGWGNSVLGFIALATIPVPIFLMKFGHRLRRNSEQKYT</sequence>
<dbReference type="InterPro" id="IPR020846">
    <property type="entry name" value="MFS_dom"/>
</dbReference>
<dbReference type="InterPro" id="IPR036259">
    <property type="entry name" value="MFS_trans_sf"/>
</dbReference>
<feature type="transmembrane region" description="Helical" evidence="5">
    <location>
        <begin position="99"/>
        <end position="120"/>
    </location>
</feature>
<dbReference type="CDD" id="cd17323">
    <property type="entry name" value="MFS_Tpo1_MDR_like"/>
    <property type="match status" value="1"/>
</dbReference>
<dbReference type="GO" id="GO:0016020">
    <property type="term" value="C:membrane"/>
    <property type="evidence" value="ECO:0007669"/>
    <property type="project" value="UniProtKB-SubCell"/>
</dbReference>
<dbReference type="RefSeq" id="XP_007832790.1">
    <property type="nucleotide sequence ID" value="XM_007834599.1"/>
</dbReference>
<feature type="transmembrane region" description="Helical" evidence="5">
    <location>
        <begin position="60"/>
        <end position="79"/>
    </location>
</feature>
<dbReference type="PROSITE" id="PS50850">
    <property type="entry name" value="MFS"/>
    <property type="match status" value="1"/>
</dbReference>
<keyword evidence="4 5" id="KW-0472">Membrane</keyword>
<dbReference type="FunFam" id="1.20.1250.20:FF:000011">
    <property type="entry name" value="MFS multidrug transporter, putative"/>
    <property type="match status" value="1"/>
</dbReference>
<evidence type="ECO:0000256" key="2">
    <source>
        <dbReference type="ARBA" id="ARBA00022692"/>
    </source>
</evidence>
<evidence type="ECO:0000256" key="1">
    <source>
        <dbReference type="ARBA" id="ARBA00004141"/>
    </source>
</evidence>
<dbReference type="PANTHER" id="PTHR23502:SF163">
    <property type="entry name" value="MAJOR FACILITATOR SUPERFAMILY (MFS) PROFILE DOMAIN-CONTAINING PROTEIN"/>
    <property type="match status" value="1"/>
</dbReference>
<feature type="transmembrane region" description="Helical" evidence="5">
    <location>
        <begin position="459"/>
        <end position="481"/>
    </location>
</feature>
<protein>
    <recommendedName>
        <fullName evidence="6">Major facilitator superfamily (MFS) profile domain-containing protein</fullName>
    </recommendedName>
</protein>
<dbReference type="Proteomes" id="UP000030651">
    <property type="component" value="Unassembled WGS sequence"/>
</dbReference>
<dbReference type="GO" id="GO:0022857">
    <property type="term" value="F:transmembrane transporter activity"/>
    <property type="evidence" value="ECO:0007669"/>
    <property type="project" value="InterPro"/>
</dbReference>
<evidence type="ECO:0000313" key="7">
    <source>
        <dbReference type="EMBL" id="ETS81016.1"/>
    </source>
</evidence>
<accession>W3X760</accession>
<feature type="transmembrane region" description="Helical" evidence="5">
    <location>
        <begin position="328"/>
        <end position="348"/>
    </location>
</feature>
<feature type="transmembrane region" description="Helical" evidence="5">
    <location>
        <begin position="127"/>
        <end position="148"/>
    </location>
</feature>
<dbReference type="KEGG" id="pfy:PFICI_06018"/>
<dbReference type="Pfam" id="PF07690">
    <property type="entry name" value="MFS_1"/>
    <property type="match status" value="1"/>
</dbReference>